<dbReference type="RefSeq" id="WP_042564491.1">
    <property type="nucleotide sequence ID" value="NZ_FRBX01000001.1"/>
</dbReference>
<organism evidence="2 5">
    <name type="scientific">Flavobacterium pectinovorum</name>
    <dbReference type="NCBI Taxonomy" id="29533"/>
    <lineage>
        <taxon>Bacteria</taxon>
        <taxon>Pseudomonadati</taxon>
        <taxon>Bacteroidota</taxon>
        <taxon>Flavobacteriia</taxon>
        <taxon>Flavobacteriales</taxon>
        <taxon>Flavobacteriaceae</taxon>
        <taxon>Flavobacterium</taxon>
    </lineage>
</organism>
<dbReference type="EMBL" id="FRBX01000001">
    <property type="protein sequence ID" value="SHL54695.1"/>
    <property type="molecule type" value="Genomic_DNA"/>
</dbReference>
<dbReference type="EMBL" id="MUHB01000010">
    <property type="protein sequence ID" value="OXB04339.1"/>
    <property type="molecule type" value="Genomic_DNA"/>
</dbReference>
<protein>
    <recommendedName>
        <fullName evidence="6">DNA primase</fullName>
    </recommendedName>
</protein>
<gene>
    <name evidence="2" type="ORF">B0A72_12625</name>
    <name evidence="3" type="ORF">SAMN05444387_0872</name>
</gene>
<evidence type="ECO:0000256" key="1">
    <source>
        <dbReference type="SAM" id="MobiDB-lite"/>
    </source>
</evidence>
<proteinExistence type="predicted"/>
<sequence length="121" mass="14557">MEIEKREDYGRRDRNFHNSENVTISARERSIQELGYWDLEDDLSIYSQTDSHHPRFAKNPDEEEKIINQDDAITNDENQEEADQKLEDYYDEEENDIYEEEEEEDLFRDADLSGNGKFRVE</sequence>
<evidence type="ECO:0008006" key="6">
    <source>
        <dbReference type="Google" id="ProtNLM"/>
    </source>
</evidence>
<feature type="compositionally biased region" description="Acidic residues" evidence="1">
    <location>
        <begin position="89"/>
        <end position="106"/>
    </location>
</feature>
<dbReference type="Proteomes" id="UP000198431">
    <property type="component" value="Unassembled WGS sequence"/>
</dbReference>
<accession>A0AB36NZK9</accession>
<dbReference type="Proteomes" id="UP000184216">
    <property type="component" value="Unassembled WGS sequence"/>
</dbReference>
<reference evidence="3 4" key="2">
    <citation type="submission" date="2016-11" db="EMBL/GenBank/DDBJ databases">
        <authorList>
            <person name="Varghese N."/>
            <person name="Submissions S."/>
        </authorList>
    </citation>
    <scope>NUCLEOTIDE SEQUENCE [LARGE SCALE GENOMIC DNA]</scope>
    <source>
        <strain evidence="3 4">DSM 6368</strain>
    </source>
</reference>
<dbReference type="AlphaFoldDB" id="A0AB36NZK9"/>
<keyword evidence="4" id="KW-1185">Reference proteome</keyword>
<evidence type="ECO:0000313" key="2">
    <source>
        <dbReference type="EMBL" id="OXB04339.1"/>
    </source>
</evidence>
<reference evidence="2 5" key="1">
    <citation type="submission" date="2016-11" db="EMBL/GenBank/DDBJ databases">
        <title>Whole genomes of Flavobacteriaceae.</title>
        <authorList>
            <person name="Stine C."/>
            <person name="Li C."/>
            <person name="Tadesse D."/>
        </authorList>
    </citation>
    <scope>NUCLEOTIDE SEQUENCE [LARGE SCALE GENOMIC DNA]</scope>
    <source>
        <strain evidence="2 5">ATCC 19366</strain>
    </source>
</reference>
<evidence type="ECO:0000313" key="4">
    <source>
        <dbReference type="Proteomes" id="UP000184216"/>
    </source>
</evidence>
<comment type="caution">
    <text evidence="2">The sequence shown here is derived from an EMBL/GenBank/DDBJ whole genome shotgun (WGS) entry which is preliminary data.</text>
</comment>
<evidence type="ECO:0000313" key="3">
    <source>
        <dbReference type="EMBL" id="SHL54695.1"/>
    </source>
</evidence>
<evidence type="ECO:0000313" key="5">
    <source>
        <dbReference type="Proteomes" id="UP000198431"/>
    </source>
</evidence>
<name>A0AB36NZK9_9FLAO</name>
<feature type="region of interest" description="Disordered" evidence="1">
    <location>
        <begin position="50"/>
        <end position="121"/>
    </location>
</feature>